<reference evidence="2" key="1">
    <citation type="journal article" date="2020" name="Stud. Mycol.">
        <title>101 Dothideomycetes genomes: a test case for predicting lifestyles and emergence of pathogens.</title>
        <authorList>
            <person name="Haridas S."/>
            <person name="Albert R."/>
            <person name="Binder M."/>
            <person name="Bloem J."/>
            <person name="Labutti K."/>
            <person name="Salamov A."/>
            <person name="Andreopoulos B."/>
            <person name="Baker S."/>
            <person name="Barry K."/>
            <person name="Bills G."/>
            <person name="Bluhm B."/>
            <person name="Cannon C."/>
            <person name="Castanera R."/>
            <person name="Culley D."/>
            <person name="Daum C."/>
            <person name="Ezra D."/>
            <person name="Gonzalez J."/>
            <person name="Henrissat B."/>
            <person name="Kuo A."/>
            <person name="Liang C."/>
            <person name="Lipzen A."/>
            <person name="Lutzoni F."/>
            <person name="Magnuson J."/>
            <person name="Mondo S."/>
            <person name="Nolan M."/>
            <person name="Ohm R."/>
            <person name="Pangilinan J."/>
            <person name="Park H.-J."/>
            <person name="Ramirez L."/>
            <person name="Alfaro M."/>
            <person name="Sun H."/>
            <person name="Tritt A."/>
            <person name="Yoshinaga Y."/>
            <person name="Zwiers L.-H."/>
            <person name="Turgeon B."/>
            <person name="Goodwin S."/>
            <person name="Spatafora J."/>
            <person name="Crous P."/>
            <person name="Grigoriev I."/>
        </authorList>
    </citation>
    <scope>NUCLEOTIDE SEQUENCE</scope>
    <source>
        <strain evidence="2">CBS 122368</strain>
    </source>
</reference>
<keyword evidence="3" id="KW-1185">Reference proteome</keyword>
<feature type="region of interest" description="Disordered" evidence="1">
    <location>
        <begin position="171"/>
        <end position="196"/>
    </location>
</feature>
<dbReference type="Proteomes" id="UP000800094">
    <property type="component" value="Unassembled WGS sequence"/>
</dbReference>
<organism evidence="2 3">
    <name type="scientific">Trematosphaeria pertusa</name>
    <dbReference type="NCBI Taxonomy" id="390896"/>
    <lineage>
        <taxon>Eukaryota</taxon>
        <taxon>Fungi</taxon>
        <taxon>Dikarya</taxon>
        <taxon>Ascomycota</taxon>
        <taxon>Pezizomycotina</taxon>
        <taxon>Dothideomycetes</taxon>
        <taxon>Pleosporomycetidae</taxon>
        <taxon>Pleosporales</taxon>
        <taxon>Massarineae</taxon>
        <taxon>Trematosphaeriaceae</taxon>
        <taxon>Trematosphaeria</taxon>
    </lineage>
</organism>
<dbReference type="EMBL" id="ML987204">
    <property type="protein sequence ID" value="KAF2243666.1"/>
    <property type="molecule type" value="Genomic_DNA"/>
</dbReference>
<evidence type="ECO:0000313" key="2">
    <source>
        <dbReference type="EMBL" id="KAF2243666.1"/>
    </source>
</evidence>
<dbReference type="GeneID" id="54572666"/>
<name>A0A6A6I055_9PLEO</name>
<dbReference type="RefSeq" id="XP_033678670.1">
    <property type="nucleotide sequence ID" value="XM_033819336.1"/>
</dbReference>
<accession>A0A6A6I055</accession>
<protein>
    <submittedName>
        <fullName evidence="2">Uncharacterized protein</fullName>
    </submittedName>
</protein>
<proteinExistence type="predicted"/>
<evidence type="ECO:0000256" key="1">
    <source>
        <dbReference type="SAM" id="MobiDB-lite"/>
    </source>
</evidence>
<sequence>MLRKHPGRGRYAHPGDLRYIVRVTVAPRWQVLVRFFPSLDEYCRVLSLVRAGKWTRLCSRTRIAEARQLVPGVERPIAYARPRSGRVTDHMFPVIPLSLGDFATWHTVSSRDPTIKASLIIRDALQPSLPARPLTPRGSSFSTQSLSSWAHNYGLIRASEQYLRSEATANASIHPPTNPSFGLQASRPRGAHSGAF</sequence>
<evidence type="ECO:0000313" key="3">
    <source>
        <dbReference type="Proteomes" id="UP000800094"/>
    </source>
</evidence>
<dbReference type="AlphaFoldDB" id="A0A6A6I055"/>
<gene>
    <name evidence="2" type="ORF">BU26DRAFT_106628</name>
</gene>